<feature type="region of interest" description="Disordered" evidence="1">
    <location>
        <begin position="337"/>
        <end position="373"/>
    </location>
</feature>
<reference evidence="4 5" key="1">
    <citation type="journal article" date="2021" name="Hortic Res">
        <title>The domestication of Cucurbita argyrosperma as revealed by the genome of its wild relative.</title>
        <authorList>
            <person name="Barrera-Redondo J."/>
            <person name="Sanchez-de la Vega G."/>
            <person name="Aguirre-Liguori J.A."/>
            <person name="Castellanos-Morales G."/>
            <person name="Gutierrez-Guerrero Y.T."/>
            <person name="Aguirre-Dugua X."/>
            <person name="Aguirre-Planter E."/>
            <person name="Tenaillon M.I."/>
            <person name="Lira-Saade R."/>
            <person name="Eguiarte L.E."/>
        </authorList>
    </citation>
    <scope>NUCLEOTIDE SEQUENCE [LARGE SCALE GENOMIC DNA]</scope>
    <source>
        <strain evidence="4">JBR-2021</strain>
    </source>
</reference>
<evidence type="ECO:0000259" key="3">
    <source>
        <dbReference type="Pfam" id="PF23086"/>
    </source>
</evidence>
<feature type="compositionally biased region" description="Low complexity" evidence="1">
    <location>
        <begin position="351"/>
        <end position="360"/>
    </location>
</feature>
<dbReference type="InterPro" id="IPR031722">
    <property type="entry name" value="Coilin_N"/>
</dbReference>
<dbReference type="InterPro" id="IPR056398">
    <property type="entry name" value="Tudor_Coilin"/>
</dbReference>
<evidence type="ECO:0000313" key="4">
    <source>
        <dbReference type="EMBL" id="KAG6573696.1"/>
    </source>
</evidence>
<keyword evidence="5" id="KW-1185">Reference proteome</keyword>
<feature type="domain" description="Coilin tudor" evidence="3">
    <location>
        <begin position="385"/>
        <end position="487"/>
    </location>
</feature>
<dbReference type="Pfam" id="PF15862">
    <property type="entry name" value="Coilin_N"/>
    <property type="match status" value="1"/>
</dbReference>
<feature type="region of interest" description="Disordered" evidence="1">
    <location>
        <begin position="237"/>
        <end position="297"/>
    </location>
</feature>
<accession>A0AAV6M0U0</accession>
<dbReference type="EMBL" id="JAGKQH010000018">
    <property type="protein sequence ID" value="KAG6573696.1"/>
    <property type="molecule type" value="Genomic_DNA"/>
</dbReference>
<proteinExistence type="predicted"/>
<feature type="non-terminal residue" evidence="4">
    <location>
        <position position="1"/>
    </location>
</feature>
<organism evidence="4 5">
    <name type="scientific">Cucurbita argyrosperma subsp. sororia</name>
    <dbReference type="NCBI Taxonomy" id="37648"/>
    <lineage>
        <taxon>Eukaryota</taxon>
        <taxon>Viridiplantae</taxon>
        <taxon>Streptophyta</taxon>
        <taxon>Embryophyta</taxon>
        <taxon>Tracheophyta</taxon>
        <taxon>Spermatophyta</taxon>
        <taxon>Magnoliopsida</taxon>
        <taxon>eudicotyledons</taxon>
        <taxon>Gunneridae</taxon>
        <taxon>Pentapetalae</taxon>
        <taxon>rosids</taxon>
        <taxon>fabids</taxon>
        <taxon>Cucurbitales</taxon>
        <taxon>Cucurbitaceae</taxon>
        <taxon>Cucurbiteae</taxon>
        <taxon>Cucurbita</taxon>
    </lineage>
</organism>
<dbReference type="Proteomes" id="UP000685013">
    <property type="component" value="Chromosome 18"/>
</dbReference>
<dbReference type="Pfam" id="PF23086">
    <property type="entry name" value="Tudor_Coilin"/>
    <property type="match status" value="1"/>
</dbReference>
<feature type="compositionally biased region" description="Low complexity" evidence="1">
    <location>
        <begin position="188"/>
        <end position="215"/>
    </location>
</feature>
<dbReference type="InterPro" id="IPR024822">
    <property type="entry name" value="Coilin"/>
</dbReference>
<dbReference type="GO" id="GO:0030620">
    <property type="term" value="F:U2 snRNA binding"/>
    <property type="evidence" value="ECO:0007669"/>
    <property type="project" value="TreeGrafter"/>
</dbReference>
<dbReference type="PANTHER" id="PTHR15197:SF0">
    <property type="entry name" value="COILIN"/>
    <property type="match status" value="1"/>
</dbReference>
<dbReference type="GO" id="GO:0030619">
    <property type="term" value="F:U1 snRNA binding"/>
    <property type="evidence" value="ECO:0007669"/>
    <property type="project" value="TreeGrafter"/>
</dbReference>
<sequence length="650" mass="72509">MEVVRLRVLFKHKDLLTASLSGLSRSWIVVKPHFRTISDLSSYILSVFRLHDACPNGLILSMDGFVLPPFESVGILKDKDIVRVKKKKIKAICLSVGNKLTKTEEFRESESEEDELRAPLPVKAAPVEKKVSKKRKASKIIRNTKRKKNNSFPSEEFPTIIADVHYANEMHEERNHLKSDLSQKIIGSKNDSSSSSSASESDTSSNIDIDGRNNNIIKSTGTAKRIDQIGVGGKHIELTDKAGETQKGPSRSTRRKKAKRHWLRERAQNEQQQLLLKTSVDKKPSQNNDADMDDDTIPVVVKPGHIRFEPVGKVAADRTEKQPSHFPMETLHWNGITNKKKGQKWGKEKTSSLNRNNSNNRTDEPLQLPTTEAEQHTTSAPVVGPINFDELGPCSGLPQKGDVVAYRLIELSSTWTPEISSFRAGKVSWYDTESNRIMLNPVPEYPLPVKKEMDEDSALHLDSTPYGENGSLKIDFASLVDLRLIRQGSLDSSKTMVNQENTSAKQSAESSIFAHSIGNANDTKQGNGKVTAWDEISEALSAKKAELTKNDGWNREESSGRRPDGRNQEESSGKRSRSCRALRGSALGPIVALLRARLHARPTRRPALPNLYKLLMMELPRMLSVVLSQWKASLSNYKCMGISVKSLITL</sequence>
<feature type="compositionally biased region" description="Basic residues" evidence="1">
    <location>
        <begin position="252"/>
        <end position="263"/>
    </location>
</feature>
<dbReference type="GO" id="GO:0000387">
    <property type="term" value="P:spliceosomal snRNP assembly"/>
    <property type="evidence" value="ECO:0007669"/>
    <property type="project" value="TreeGrafter"/>
</dbReference>
<feature type="compositionally biased region" description="Basic residues" evidence="1">
    <location>
        <begin position="131"/>
        <end position="149"/>
    </location>
</feature>
<feature type="region of interest" description="Disordered" evidence="1">
    <location>
        <begin position="547"/>
        <end position="580"/>
    </location>
</feature>
<dbReference type="GO" id="GO:0015030">
    <property type="term" value="C:Cajal body"/>
    <property type="evidence" value="ECO:0007669"/>
    <property type="project" value="TreeGrafter"/>
</dbReference>
<comment type="caution">
    <text evidence="4">The sequence shown here is derived from an EMBL/GenBank/DDBJ whole genome shotgun (WGS) entry which is preliminary data.</text>
</comment>
<evidence type="ECO:0000313" key="5">
    <source>
        <dbReference type="Proteomes" id="UP000685013"/>
    </source>
</evidence>
<dbReference type="AlphaFoldDB" id="A0AAV6M0U0"/>
<protein>
    <submittedName>
        <fullName evidence="4">Coilin</fullName>
    </submittedName>
</protein>
<feature type="region of interest" description="Disordered" evidence="1">
    <location>
        <begin position="186"/>
        <end position="215"/>
    </location>
</feature>
<evidence type="ECO:0000259" key="2">
    <source>
        <dbReference type="Pfam" id="PF15862"/>
    </source>
</evidence>
<evidence type="ECO:0000256" key="1">
    <source>
        <dbReference type="SAM" id="MobiDB-lite"/>
    </source>
</evidence>
<feature type="domain" description="Coilin N-terminal" evidence="2">
    <location>
        <begin position="4"/>
        <end position="147"/>
    </location>
</feature>
<gene>
    <name evidence="4" type="primary">COIL</name>
    <name evidence="4" type="ORF">SDJN03_27583</name>
</gene>
<name>A0AAV6M0U0_9ROSI</name>
<feature type="compositionally biased region" description="Basic and acidic residues" evidence="1">
    <location>
        <begin position="547"/>
        <end position="573"/>
    </location>
</feature>
<dbReference type="PANTHER" id="PTHR15197">
    <property type="entry name" value="COILIN P80"/>
    <property type="match status" value="1"/>
</dbReference>
<feature type="region of interest" description="Disordered" evidence="1">
    <location>
        <begin position="108"/>
        <end position="153"/>
    </location>
</feature>